<dbReference type="GO" id="GO:0004185">
    <property type="term" value="F:serine-type carboxypeptidase activity"/>
    <property type="evidence" value="ECO:0007669"/>
    <property type="project" value="InterPro"/>
</dbReference>
<dbReference type="OrthoDB" id="9802627at2"/>
<dbReference type="PANTHER" id="PTHR30023:SF0">
    <property type="entry name" value="PENICILLIN-SENSITIVE CARBOXYPEPTIDASE A"/>
    <property type="match status" value="1"/>
</dbReference>
<keyword evidence="3" id="KW-0121">Carboxypeptidase</keyword>
<gene>
    <name evidence="3" type="primary">dacB</name>
    <name evidence="3" type="ORF">DF183_08195</name>
</gene>
<dbReference type="GO" id="GO:0000270">
    <property type="term" value="P:peptidoglycan metabolic process"/>
    <property type="evidence" value="ECO:0007669"/>
    <property type="project" value="TreeGrafter"/>
</dbReference>
<dbReference type="PRINTS" id="PR00922">
    <property type="entry name" value="DADACBPTASE3"/>
</dbReference>
<dbReference type="Proteomes" id="UP000245216">
    <property type="component" value="Unassembled WGS sequence"/>
</dbReference>
<comment type="caution">
    <text evidence="3">The sequence shown here is derived from an EMBL/GenBank/DDBJ whole genome shotgun (WGS) entry which is preliminary data.</text>
</comment>
<sequence length="482" mass="51917">MGVLKAKPVLSRCKHVALAALLMVQGASLALAQALPPELASVWNASRLPQSSLSIVVDEADGPRMIGVNPQEPRNPASVMKLVSTWAGLSALGPEYTWRTTLMAQDGLQVDEQGTLKGPLYIKAGGDPFLTVPQLWDMLRELRLRGVKNLTEVIVDRSIFGNVTINPGDFDNAGDRPYNASPDAMMVGLGASRLVFQPDTQARKWIAIIDPPLPGVRVQGEVEWSTATCPGSPVVGTQIQPEAGGMVVRVSGKAAASCGEFSVYRLVHSQTEFFDKLFRSLWRDLGGTLARDIKAGRVPARAQAITWHDSQSLSDLIRLVNKQSNNVMARTILLTVGAEMNGPGATVATGERAVMSVLGRQGVNTAGWTVDNGSGLSRNARVTAGGMADMLKVAWRSNWMPEYISSFAISGVDGTVRSRLRDDEVQGRAHLKTGTLRDSRALAGYVLGASGKRYIVVMMVNDERSASARPFFDAVVKWLAVR</sequence>
<protein>
    <submittedName>
        <fullName evidence="3">D-alanyl-D-alanine carboxypeptidase/D-alanyl-D-alanine-endopeptidase</fullName>
    </submittedName>
</protein>
<dbReference type="NCBIfam" id="TIGR00666">
    <property type="entry name" value="PBP4"/>
    <property type="match status" value="1"/>
</dbReference>
<organism evidence="3 4">
    <name type="scientific">Alcaligenes faecalis</name>
    <dbReference type="NCBI Taxonomy" id="511"/>
    <lineage>
        <taxon>Bacteria</taxon>
        <taxon>Pseudomonadati</taxon>
        <taxon>Pseudomonadota</taxon>
        <taxon>Betaproteobacteria</taxon>
        <taxon>Burkholderiales</taxon>
        <taxon>Alcaligenaceae</taxon>
        <taxon>Alcaligenes</taxon>
    </lineage>
</organism>
<evidence type="ECO:0000313" key="4">
    <source>
        <dbReference type="Proteomes" id="UP000245216"/>
    </source>
</evidence>
<dbReference type="STRING" id="511.UZ73_07090"/>
<evidence type="ECO:0000256" key="1">
    <source>
        <dbReference type="ARBA" id="ARBA00006096"/>
    </source>
</evidence>
<evidence type="ECO:0000256" key="2">
    <source>
        <dbReference type="ARBA" id="ARBA00022801"/>
    </source>
</evidence>
<dbReference type="PANTHER" id="PTHR30023">
    <property type="entry name" value="D-ALANYL-D-ALANINE CARBOXYPEPTIDASE"/>
    <property type="match status" value="1"/>
</dbReference>
<dbReference type="Gene3D" id="3.40.710.10">
    <property type="entry name" value="DD-peptidase/beta-lactamase superfamily"/>
    <property type="match status" value="1"/>
</dbReference>
<dbReference type="InterPro" id="IPR012338">
    <property type="entry name" value="Beta-lactam/transpept-like"/>
</dbReference>
<reference evidence="3 4" key="1">
    <citation type="submission" date="2018-05" db="EMBL/GenBank/DDBJ databases">
        <title>Genome Sequence of an Efficient Indole-Degrading Bacterium, Alcaligenes sp.YBY.</title>
        <authorList>
            <person name="Yang B."/>
        </authorList>
    </citation>
    <scope>NUCLEOTIDE SEQUENCE [LARGE SCALE GENOMIC DNA]</scope>
    <source>
        <strain evidence="3 4">YBY</strain>
    </source>
</reference>
<proteinExistence type="inferred from homology"/>
<dbReference type="EMBL" id="QEXO01000002">
    <property type="protein sequence ID" value="PWE14681.1"/>
    <property type="molecule type" value="Genomic_DNA"/>
</dbReference>
<comment type="similarity">
    <text evidence="1">Belongs to the peptidase S13 family.</text>
</comment>
<name>A0A2U2BKY1_ALCFA</name>
<evidence type="ECO:0000313" key="3">
    <source>
        <dbReference type="EMBL" id="PWE14681.1"/>
    </source>
</evidence>
<dbReference type="Gene3D" id="3.50.80.20">
    <property type="entry name" value="D-Ala-D-Ala carboxypeptidase C, peptidase S13"/>
    <property type="match status" value="1"/>
</dbReference>
<dbReference type="RefSeq" id="WP_042483242.1">
    <property type="nucleotide sequence ID" value="NZ_CP021079.1"/>
</dbReference>
<dbReference type="AlphaFoldDB" id="A0A2U2BKY1"/>
<dbReference type="GO" id="GO:0006508">
    <property type="term" value="P:proteolysis"/>
    <property type="evidence" value="ECO:0007669"/>
    <property type="project" value="InterPro"/>
</dbReference>
<dbReference type="SUPFAM" id="SSF56601">
    <property type="entry name" value="beta-lactamase/transpeptidase-like"/>
    <property type="match status" value="1"/>
</dbReference>
<keyword evidence="3" id="KW-0645">Protease</keyword>
<accession>A0A2U2BKY1</accession>
<dbReference type="Pfam" id="PF02113">
    <property type="entry name" value="Peptidase_S13"/>
    <property type="match status" value="1"/>
</dbReference>
<dbReference type="InterPro" id="IPR000667">
    <property type="entry name" value="Peptidase_S13"/>
</dbReference>
<keyword evidence="2" id="KW-0378">Hydrolase</keyword>
<reference evidence="3 4" key="2">
    <citation type="submission" date="2018-05" db="EMBL/GenBank/DDBJ databases">
        <authorList>
            <person name="Lanie J.A."/>
            <person name="Ng W.-L."/>
            <person name="Kazmierczak K.M."/>
            <person name="Andrzejewski T.M."/>
            <person name="Davidsen T.M."/>
            <person name="Wayne K.J."/>
            <person name="Tettelin H."/>
            <person name="Glass J.I."/>
            <person name="Rusch D."/>
            <person name="Podicherti R."/>
            <person name="Tsui H.-C.T."/>
            <person name="Winkler M.E."/>
        </authorList>
    </citation>
    <scope>NUCLEOTIDE SEQUENCE [LARGE SCALE GENOMIC DNA]</scope>
    <source>
        <strain evidence="3 4">YBY</strain>
    </source>
</reference>